<dbReference type="SMART" id="SM00382">
    <property type="entry name" value="AAA"/>
    <property type="match status" value="1"/>
</dbReference>
<dbReference type="Pfam" id="PF22942">
    <property type="entry name" value="DUF7025"/>
    <property type="match status" value="1"/>
</dbReference>
<organism evidence="3 4">
    <name type="scientific">Cytospora chrysosperma</name>
    <name type="common">Cytospora canker fungus</name>
    <name type="synonym">Sphaeria chrysosperma</name>
    <dbReference type="NCBI Taxonomy" id="252740"/>
    <lineage>
        <taxon>Eukaryota</taxon>
        <taxon>Fungi</taxon>
        <taxon>Dikarya</taxon>
        <taxon>Ascomycota</taxon>
        <taxon>Pezizomycotina</taxon>
        <taxon>Sordariomycetes</taxon>
        <taxon>Sordariomycetidae</taxon>
        <taxon>Diaporthales</taxon>
        <taxon>Cytosporaceae</taxon>
        <taxon>Cytospora</taxon>
    </lineage>
</organism>
<dbReference type="InterPro" id="IPR054289">
    <property type="entry name" value="DUF7025"/>
</dbReference>
<dbReference type="EMBL" id="LJZO01000060">
    <property type="protein sequence ID" value="ROV89128.1"/>
    <property type="molecule type" value="Genomic_DNA"/>
</dbReference>
<dbReference type="InterPro" id="IPR027417">
    <property type="entry name" value="P-loop_NTPase"/>
</dbReference>
<name>A0A423VDT4_CYTCH</name>
<evidence type="ECO:0000259" key="2">
    <source>
        <dbReference type="SMART" id="SM00382"/>
    </source>
</evidence>
<reference evidence="3 4" key="1">
    <citation type="submission" date="2015-09" db="EMBL/GenBank/DDBJ databases">
        <title>Host preference determinants of Valsa canker pathogens revealed by comparative genomics.</title>
        <authorList>
            <person name="Yin Z."/>
            <person name="Huang L."/>
        </authorList>
    </citation>
    <scope>NUCLEOTIDE SEQUENCE [LARGE SCALE GENOMIC DNA]</scope>
    <source>
        <strain evidence="3 4">YSFL</strain>
    </source>
</reference>
<accession>A0A423VDT4</accession>
<evidence type="ECO:0000256" key="1">
    <source>
        <dbReference type="SAM" id="MobiDB-lite"/>
    </source>
</evidence>
<dbReference type="Pfam" id="PF00004">
    <property type="entry name" value="AAA"/>
    <property type="match status" value="1"/>
</dbReference>
<dbReference type="PANTHER" id="PTHR46411:SF2">
    <property type="entry name" value="AAA+ ATPASE DOMAIN-CONTAINING PROTEIN"/>
    <property type="match status" value="1"/>
</dbReference>
<dbReference type="InterPro" id="IPR003959">
    <property type="entry name" value="ATPase_AAA_core"/>
</dbReference>
<keyword evidence="4" id="KW-1185">Reference proteome</keyword>
<gene>
    <name evidence="3" type="ORF">VSDG_08879</name>
</gene>
<dbReference type="SUPFAM" id="SSF52540">
    <property type="entry name" value="P-loop containing nucleoside triphosphate hydrolases"/>
    <property type="match status" value="1"/>
</dbReference>
<dbReference type="Gene3D" id="3.40.50.300">
    <property type="entry name" value="P-loop containing nucleotide triphosphate hydrolases"/>
    <property type="match status" value="1"/>
</dbReference>
<dbReference type="Proteomes" id="UP000284375">
    <property type="component" value="Unassembled WGS sequence"/>
</dbReference>
<dbReference type="GO" id="GO:0016887">
    <property type="term" value="F:ATP hydrolysis activity"/>
    <property type="evidence" value="ECO:0007669"/>
    <property type="project" value="InterPro"/>
</dbReference>
<evidence type="ECO:0000313" key="3">
    <source>
        <dbReference type="EMBL" id="ROV89128.1"/>
    </source>
</evidence>
<comment type="caution">
    <text evidence="3">The sequence shown here is derived from an EMBL/GenBank/DDBJ whole genome shotgun (WGS) entry which is preliminary data.</text>
</comment>
<dbReference type="InterPro" id="IPR003593">
    <property type="entry name" value="AAA+_ATPase"/>
</dbReference>
<feature type="region of interest" description="Disordered" evidence="1">
    <location>
        <begin position="78"/>
        <end position="98"/>
    </location>
</feature>
<sequence length="769" mass="87341">MDLKARLIALESRLETLAGTLLESGRISSDVREVKEDNNSTTAVDILEASSGPSASSEIDTIEQLKGIKYTSRVQEPGGFQKDEVHPHPPALNTQSSEEVDLHKKEWLTLIESASPEGDHDSRSNTRSMSNTWTFIVADKQLTKVIQETLGAYTEHMGSTRWDAKELTLTGDYNPLVLNWRLFTKLQASMSFEEHGRLYTRLCILLGYIHKYYPAMTKLKEEWENNPGVQFRDLPAVFVPGTLFVANWFASDSLVVRKAPQVFKVFTVASNDKGFYLFAWIWDSNGSSTRPIRTLYHFRIEPYKYAKPISQLPFYPIEFFEENGKSGLDAIRSSEQYRSRRELFQKFMSGTREADTVLSYEGDVLQPRSFLDDSDDDMPGSHRRIGLDRLVKIDGEIVIDIKNYVQKKTGPQCLGSRVALSYGSICSCSLCLDEETKTWLDSFDKKEGLSPLKDEVDVNDLLLAPRVFGFALSRKVWCQFELNKIRTVNVEYDPMLGKSLVLPDGVVESEFEDILHMVKYHTHVMGENPNKRIGDGVQGKGESLILLFHGYSGTGKTLLAETLAKKSGKVLYKVGTSDIGVSGDEDGAAERNLKRIFEFSEAWDAVLLIDEADVLLDARGSTNEGGLEKNALVSILLREVEYFKGVLIMTTNRITTFDPAILSRVHHAVNFKELSKNKQADIWDMWLQIMSEKNLCQRQELEKIQNWVNDNWRKLKGGGYSLNGREIRNILIVAQTLAFHQPRKVREITLDDIQRVYESKVDFRQDTEQ</sequence>
<dbReference type="PANTHER" id="PTHR46411">
    <property type="entry name" value="FAMILY ATPASE, PUTATIVE-RELATED"/>
    <property type="match status" value="1"/>
</dbReference>
<evidence type="ECO:0000313" key="4">
    <source>
        <dbReference type="Proteomes" id="UP000284375"/>
    </source>
</evidence>
<dbReference type="STRING" id="252740.A0A423VDT4"/>
<dbReference type="CDD" id="cd19481">
    <property type="entry name" value="RecA-like_protease"/>
    <property type="match status" value="1"/>
</dbReference>
<protein>
    <recommendedName>
        <fullName evidence="2">AAA+ ATPase domain-containing protein</fullName>
    </recommendedName>
</protein>
<dbReference type="GO" id="GO:0005524">
    <property type="term" value="F:ATP binding"/>
    <property type="evidence" value="ECO:0007669"/>
    <property type="project" value="InterPro"/>
</dbReference>
<proteinExistence type="predicted"/>
<feature type="domain" description="AAA+ ATPase" evidence="2">
    <location>
        <begin position="542"/>
        <end position="675"/>
    </location>
</feature>
<dbReference type="AlphaFoldDB" id="A0A423VDT4"/>
<dbReference type="OrthoDB" id="10042665at2759"/>